<accession>A0ACC0XV95</accession>
<evidence type="ECO:0000313" key="1">
    <source>
        <dbReference type="EMBL" id="KAJ0024819.1"/>
    </source>
</evidence>
<evidence type="ECO:0000313" key="2">
    <source>
        <dbReference type="Proteomes" id="UP001163603"/>
    </source>
</evidence>
<gene>
    <name evidence="1" type="ORF">Pint_08205</name>
</gene>
<name>A0ACC0XV95_9ROSI</name>
<sequence length="26" mass="3057">MLQSLSLNSLINVVWLKHLRISLHQI</sequence>
<dbReference type="Proteomes" id="UP001163603">
    <property type="component" value="Chromosome 10"/>
</dbReference>
<dbReference type="EMBL" id="CM047745">
    <property type="protein sequence ID" value="KAJ0024819.1"/>
    <property type="molecule type" value="Genomic_DNA"/>
</dbReference>
<comment type="caution">
    <text evidence="1">The sequence shown here is derived from an EMBL/GenBank/DDBJ whole genome shotgun (WGS) entry which is preliminary data.</text>
</comment>
<organism evidence="1 2">
    <name type="scientific">Pistacia integerrima</name>
    <dbReference type="NCBI Taxonomy" id="434235"/>
    <lineage>
        <taxon>Eukaryota</taxon>
        <taxon>Viridiplantae</taxon>
        <taxon>Streptophyta</taxon>
        <taxon>Embryophyta</taxon>
        <taxon>Tracheophyta</taxon>
        <taxon>Spermatophyta</taxon>
        <taxon>Magnoliopsida</taxon>
        <taxon>eudicotyledons</taxon>
        <taxon>Gunneridae</taxon>
        <taxon>Pentapetalae</taxon>
        <taxon>rosids</taxon>
        <taxon>malvids</taxon>
        <taxon>Sapindales</taxon>
        <taxon>Anacardiaceae</taxon>
        <taxon>Pistacia</taxon>
    </lineage>
</organism>
<proteinExistence type="predicted"/>
<protein>
    <submittedName>
        <fullName evidence="1">Uncharacterized protein</fullName>
    </submittedName>
</protein>
<keyword evidence="2" id="KW-1185">Reference proteome</keyword>
<reference evidence="2" key="1">
    <citation type="journal article" date="2023" name="G3 (Bethesda)">
        <title>Genome assembly and association tests identify interacting loci associated with vigor, precocity, and sex in interspecific pistachio rootstocks.</title>
        <authorList>
            <person name="Palmer W."/>
            <person name="Jacygrad E."/>
            <person name="Sagayaradj S."/>
            <person name="Cavanaugh K."/>
            <person name="Han R."/>
            <person name="Bertier L."/>
            <person name="Beede B."/>
            <person name="Kafkas S."/>
            <person name="Golino D."/>
            <person name="Preece J."/>
            <person name="Michelmore R."/>
        </authorList>
    </citation>
    <scope>NUCLEOTIDE SEQUENCE [LARGE SCALE GENOMIC DNA]</scope>
</reference>